<organism evidence="1 2">
    <name type="scientific">Ridgeia piscesae</name>
    <name type="common">Tubeworm</name>
    <dbReference type="NCBI Taxonomy" id="27915"/>
    <lineage>
        <taxon>Eukaryota</taxon>
        <taxon>Metazoa</taxon>
        <taxon>Spiralia</taxon>
        <taxon>Lophotrochozoa</taxon>
        <taxon>Annelida</taxon>
        <taxon>Polychaeta</taxon>
        <taxon>Sedentaria</taxon>
        <taxon>Canalipalpata</taxon>
        <taxon>Sabellida</taxon>
        <taxon>Siboglinidae</taxon>
        <taxon>Ridgeia</taxon>
    </lineage>
</organism>
<evidence type="ECO:0000313" key="1">
    <source>
        <dbReference type="EMBL" id="KAK2157294.1"/>
    </source>
</evidence>
<keyword evidence="2" id="KW-1185">Reference proteome</keyword>
<dbReference type="AlphaFoldDB" id="A0AAD9JQ26"/>
<evidence type="ECO:0000313" key="2">
    <source>
        <dbReference type="Proteomes" id="UP001209878"/>
    </source>
</evidence>
<evidence type="ECO:0008006" key="3">
    <source>
        <dbReference type="Google" id="ProtNLM"/>
    </source>
</evidence>
<reference evidence="1" key="1">
    <citation type="journal article" date="2023" name="Mol. Biol. Evol.">
        <title>Third-Generation Sequencing Reveals the Adaptive Role of the Epigenome in Three Deep-Sea Polychaetes.</title>
        <authorList>
            <person name="Perez M."/>
            <person name="Aroh O."/>
            <person name="Sun Y."/>
            <person name="Lan Y."/>
            <person name="Juniper S.K."/>
            <person name="Young C.R."/>
            <person name="Angers B."/>
            <person name="Qian P.Y."/>
        </authorList>
    </citation>
    <scope>NUCLEOTIDE SEQUENCE</scope>
    <source>
        <strain evidence="1">R07B-5</strain>
    </source>
</reference>
<accession>A0AAD9JQ26</accession>
<dbReference type="PANTHER" id="PTHR31859:SF9">
    <property type="entry name" value="TETRATRICOPEPTIDE REPEAT PROTEIN 39B"/>
    <property type="match status" value="1"/>
</dbReference>
<dbReference type="Proteomes" id="UP001209878">
    <property type="component" value="Unassembled WGS sequence"/>
</dbReference>
<dbReference type="EMBL" id="JAODUO010001885">
    <property type="protein sequence ID" value="KAK2157294.1"/>
    <property type="molecule type" value="Genomic_DNA"/>
</dbReference>
<name>A0AAD9JQ26_RIDPI</name>
<protein>
    <recommendedName>
        <fullName evidence="3">Tetratricopeptide repeat protein 39B</fullName>
    </recommendedName>
</protein>
<dbReference type="InterPro" id="IPR019412">
    <property type="entry name" value="IML2/TPR_39"/>
</dbReference>
<dbReference type="PANTHER" id="PTHR31859">
    <property type="entry name" value="TETRATRICOPEPTIDE REPEAT PROTEIN 39 FAMILY MEMBER"/>
    <property type="match status" value="1"/>
</dbReference>
<comment type="caution">
    <text evidence="1">The sequence shown here is derived from an EMBL/GenBank/DDBJ whole genome shotgun (WGS) entry which is preliminary data.</text>
</comment>
<proteinExistence type="predicted"/>
<sequence length="201" mass="23102">MDLNTAIEEAVVALNLFLNNKFSEARQRVEPWADRSMYHALCYGTIMYLQATMTFEARDIQMAVTVVKRSLQVCNRFRKKTSMIGSLTPGMKTNYNSYTAEEIHAELCYAECLIERAILSFIQDENLISFVKGSLKIRACQQSYKECVRILERRQWRDADNKVHFESGVRMGNGMFNLVRQDKTTLSNSGHNSDHNSGHTQ</sequence>
<gene>
    <name evidence="1" type="ORF">NP493_1888g00004</name>
</gene>
<dbReference type="Pfam" id="PF10300">
    <property type="entry name" value="Iml2-TPR_39"/>
    <property type="match status" value="1"/>
</dbReference>